<evidence type="ECO:0000259" key="2">
    <source>
        <dbReference type="Pfam" id="PF02357"/>
    </source>
</evidence>
<dbReference type="GO" id="GO:0006354">
    <property type="term" value="P:DNA-templated transcription elongation"/>
    <property type="evidence" value="ECO:0007669"/>
    <property type="project" value="InterPro"/>
</dbReference>
<protein>
    <submittedName>
        <fullName evidence="3">Antiterminator LoaP</fullName>
    </submittedName>
</protein>
<dbReference type="Pfam" id="PF02357">
    <property type="entry name" value="NusG"/>
    <property type="match status" value="1"/>
</dbReference>
<keyword evidence="4" id="KW-1185">Reference proteome</keyword>
<sequence length="200" mass="23362">MIFYAISRSFERKPGILWAASQQKCEEAKEQMMWYVIQTKTGQEEPMRQRVERMLPEDSFEECKILYYVKKKKYLGEWHEERERLLPGYMFLVTDDPKPAGEALNRITEYTRLLGTGSKFCPIRPEEEELLIRLTNGKDEIGMSYGVIESGILKVRSGVLTGMESRIKKIDRHKRKGFLSMRLDDKEKLVGVGLEITEKS</sequence>
<feature type="domain" description="NusG-like N-terminal" evidence="2">
    <location>
        <begin position="33"/>
        <end position="128"/>
    </location>
</feature>
<comment type="caution">
    <text evidence="3">The sequence shown here is derived from an EMBL/GenBank/DDBJ whole genome shotgun (WGS) entry which is preliminary data.</text>
</comment>
<dbReference type="AlphaFoldDB" id="A0A426DF43"/>
<keyword evidence="1" id="KW-0804">Transcription</keyword>
<dbReference type="RefSeq" id="WP_125127033.1">
    <property type="nucleotide sequence ID" value="NZ_CASCYM010000041.1"/>
</dbReference>
<dbReference type="EMBL" id="RHJS01000002">
    <property type="protein sequence ID" value="RRK31348.1"/>
    <property type="molecule type" value="Genomic_DNA"/>
</dbReference>
<dbReference type="InterPro" id="IPR036735">
    <property type="entry name" value="NGN_dom_sf"/>
</dbReference>
<gene>
    <name evidence="3" type="primary">loaP</name>
    <name evidence="3" type="ORF">EBB54_08225</name>
</gene>
<dbReference type="InterPro" id="IPR047663">
    <property type="entry name" value="Transcription_antiterm_LoaP"/>
</dbReference>
<dbReference type="InterPro" id="IPR006645">
    <property type="entry name" value="NGN-like_dom"/>
</dbReference>
<dbReference type="NCBIfam" id="NF033641">
    <property type="entry name" value="antiterm_LoaP"/>
    <property type="match status" value="1"/>
</dbReference>
<evidence type="ECO:0000256" key="1">
    <source>
        <dbReference type="ARBA" id="ARBA00023163"/>
    </source>
</evidence>
<name>A0A426DF43_9FIRM</name>
<organism evidence="3 4">
    <name type="scientific">Schaedlerella arabinosiphila</name>
    <dbReference type="NCBI Taxonomy" id="2044587"/>
    <lineage>
        <taxon>Bacteria</taxon>
        <taxon>Bacillati</taxon>
        <taxon>Bacillota</taxon>
        <taxon>Clostridia</taxon>
        <taxon>Lachnospirales</taxon>
        <taxon>Lachnospiraceae</taxon>
        <taxon>Schaedlerella</taxon>
    </lineage>
</organism>
<accession>A0A426DF43</accession>
<proteinExistence type="predicted"/>
<reference evidence="3" key="1">
    <citation type="submission" date="2018-10" db="EMBL/GenBank/DDBJ databases">
        <title>Schaedlerella arabinophila gen. nov. sp. nov., isolated from the mouse intestinal tract and comparative analysis with the genome of the closely related altered Schaedler flora strain ASF502.</title>
        <authorList>
            <person name="Miyake S."/>
            <person name="Soh M."/>
            <person name="Seedorf H."/>
        </authorList>
    </citation>
    <scope>NUCLEOTIDE SEQUENCE [LARGE SCALE GENOMIC DNA]</scope>
    <source>
        <strain evidence="3">DSM 106076</strain>
    </source>
</reference>
<dbReference type="GO" id="GO:0006355">
    <property type="term" value="P:regulation of DNA-templated transcription"/>
    <property type="evidence" value="ECO:0007669"/>
    <property type="project" value="InterPro"/>
</dbReference>
<dbReference type="Proteomes" id="UP000274920">
    <property type="component" value="Unassembled WGS sequence"/>
</dbReference>
<dbReference type="SUPFAM" id="SSF82679">
    <property type="entry name" value="N-utilization substance G protein NusG, N-terminal domain"/>
    <property type="match status" value="1"/>
</dbReference>
<evidence type="ECO:0000313" key="3">
    <source>
        <dbReference type="EMBL" id="RRK31348.1"/>
    </source>
</evidence>
<evidence type="ECO:0000313" key="4">
    <source>
        <dbReference type="Proteomes" id="UP000274920"/>
    </source>
</evidence>
<dbReference type="Gene3D" id="3.30.70.940">
    <property type="entry name" value="NusG, N-terminal domain"/>
    <property type="match status" value="1"/>
</dbReference>